<reference evidence="11 12" key="1">
    <citation type="submission" date="2020-12" db="EMBL/GenBank/DDBJ databases">
        <title>Sphingomonas sp.</title>
        <authorList>
            <person name="Kim M.K."/>
        </authorList>
    </citation>
    <scope>NUCLEOTIDE SEQUENCE [LARGE SCALE GENOMIC DNA]</scope>
    <source>
        <strain evidence="11 12">BT552</strain>
    </source>
</reference>
<protein>
    <recommendedName>
        <fullName evidence="4">Phospholipase D</fullName>
    </recommendedName>
    <alternativeName>
        <fullName evidence="9">Choline phosphatase</fullName>
    </alternativeName>
</protein>
<sequence length="486" mass="54930">MRTGDEFWRVEHADKMAVIIDADEYFRVARRAMLSAKRRILLIGWDFDARIVLDNTVSQPRPLGRFVHDLVEANPALEVFVLRWDTGAIKSLFRGSTFFTVLRWMRHPRIHTKLDGHHPTAASHHQKIVIIDDCLAFCGGIDMTAERWDTREHLDDQPLRHRPGGQPYKPWHDAISAVQGPIAGALGVLFRERWRAAGGDMALLPEPEPSGPCWPDGLPIDFENIEVGIARTFPEMDDQQPVYESEALFLSQIAAARHTLYIESQYFASRKIAEAIARRLDEAEPPEIVIINPVTAQGWLEPLAMDTARARLMEALRRRDRHGRLRMYHPHTAGGTPIYCHAKILIADGEVLRLGSSNINNRSLRLDTECDLSIAPTDEGQHACIVAIRDGLLAEHLGLPVDQVAAAVAEHGSLIATIEALRVREGQGRKTLVPYEVPDLTAVETWLADNEVLDPEGPDEMFEVFSKRGLFRRWRERRSARRLSRA</sequence>
<organism evidence="11 12">
    <name type="scientific">Sphingomonas longa</name>
    <dbReference type="NCBI Taxonomy" id="2778730"/>
    <lineage>
        <taxon>Bacteria</taxon>
        <taxon>Pseudomonadati</taxon>
        <taxon>Pseudomonadota</taxon>
        <taxon>Alphaproteobacteria</taxon>
        <taxon>Sphingomonadales</taxon>
        <taxon>Sphingomonadaceae</taxon>
        <taxon>Sphingomonas</taxon>
    </lineage>
</organism>
<dbReference type="Pfam" id="PF13091">
    <property type="entry name" value="PLDc_2"/>
    <property type="match status" value="1"/>
</dbReference>
<dbReference type="InterPro" id="IPR015679">
    <property type="entry name" value="PLipase_D_fam"/>
</dbReference>
<feature type="domain" description="PLD phosphodiesterase" evidence="10">
    <location>
        <begin position="341"/>
        <end position="363"/>
    </location>
</feature>
<dbReference type="CDD" id="cd09140">
    <property type="entry name" value="PLDc_vPLD1_2_like_bac_1"/>
    <property type="match status" value="1"/>
</dbReference>
<evidence type="ECO:0000313" key="12">
    <source>
        <dbReference type="Proteomes" id="UP000763641"/>
    </source>
</evidence>
<dbReference type="InterPro" id="IPR025202">
    <property type="entry name" value="PLD-like_dom"/>
</dbReference>
<comment type="subcellular location">
    <subcellularLocation>
        <location evidence="3">Secreted</location>
    </subcellularLocation>
</comment>
<dbReference type="CDD" id="cd09143">
    <property type="entry name" value="PLDc_vPLD1_2_like_bac_2"/>
    <property type="match status" value="1"/>
</dbReference>
<keyword evidence="8" id="KW-0443">Lipid metabolism</keyword>
<comment type="caution">
    <text evidence="11">The sequence shown here is derived from an EMBL/GenBank/DDBJ whole genome shotgun (WGS) entry which is preliminary data.</text>
</comment>
<keyword evidence="5" id="KW-0964">Secreted</keyword>
<keyword evidence="7" id="KW-0378">Hydrolase</keyword>
<dbReference type="PROSITE" id="PS50035">
    <property type="entry name" value="PLD"/>
    <property type="match status" value="2"/>
</dbReference>
<dbReference type="SMART" id="SM00155">
    <property type="entry name" value="PLDc"/>
    <property type="match status" value="2"/>
</dbReference>
<dbReference type="InterPro" id="IPR001736">
    <property type="entry name" value="PLipase_D/transphosphatidylase"/>
</dbReference>
<evidence type="ECO:0000256" key="5">
    <source>
        <dbReference type="ARBA" id="ARBA00022525"/>
    </source>
</evidence>
<evidence type="ECO:0000256" key="7">
    <source>
        <dbReference type="ARBA" id="ARBA00022801"/>
    </source>
</evidence>
<evidence type="ECO:0000259" key="10">
    <source>
        <dbReference type="PROSITE" id="PS50035"/>
    </source>
</evidence>
<comment type="catalytic activity">
    <reaction evidence="1">
        <text>a 1,2-diacyl-sn-glycero-3-phosphocholine + H2O = a 1,2-diacyl-sn-glycero-3-phosphate + choline + H(+)</text>
        <dbReference type="Rhea" id="RHEA:14445"/>
        <dbReference type="ChEBI" id="CHEBI:15354"/>
        <dbReference type="ChEBI" id="CHEBI:15377"/>
        <dbReference type="ChEBI" id="CHEBI:15378"/>
        <dbReference type="ChEBI" id="CHEBI:57643"/>
        <dbReference type="ChEBI" id="CHEBI:58608"/>
        <dbReference type="EC" id="3.1.4.4"/>
    </reaction>
</comment>
<dbReference type="PANTHER" id="PTHR18896:SF76">
    <property type="entry name" value="PHOSPHOLIPASE"/>
    <property type="match status" value="1"/>
</dbReference>
<evidence type="ECO:0000256" key="1">
    <source>
        <dbReference type="ARBA" id="ARBA00000798"/>
    </source>
</evidence>
<keyword evidence="12" id="KW-1185">Reference proteome</keyword>
<feature type="domain" description="PLD phosphodiesterase" evidence="10">
    <location>
        <begin position="120"/>
        <end position="147"/>
    </location>
</feature>
<comment type="function">
    <text evidence="2">Could be a virulence factor.</text>
</comment>
<evidence type="ECO:0000256" key="6">
    <source>
        <dbReference type="ARBA" id="ARBA00022737"/>
    </source>
</evidence>
<dbReference type="Proteomes" id="UP000763641">
    <property type="component" value="Unassembled WGS sequence"/>
</dbReference>
<evidence type="ECO:0000256" key="9">
    <source>
        <dbReference type="ARBA" id="ARBA00029594"/>
    </source>
</evidence>
<dbReference type="RefSeq" id="WP_204199702.1">
    <property type="nucleotide sequence ID" value="NZ_JAFEMC010000004.1"/>
</dbReference>
<dbReference type="PANTHER" id="PTHR18896">
    <property type="entry name" value="PHOSPHOLIPASE D"/>
    <property type="match status" value="1"/>
</dbReference>
<keyword evidence="6" id="KW-0677">Repeat</keyword>
<name>A0ABS2D9I7_9SPHN</name>
<proteinExistence type="predicted"/>
<evidence type="ECO:0000256" key="8">
    <source>
        <dbReference type="ARBA" id="ARBA00023098"/>
    </source>
</evidence>
<evidence type="ECO:0000256" key="2">
    <source>
        <dbReference type="ARBA" id="ARBA00003145"/>
    </source>
</evidence>
<accession>A0ABS2D9I7</accession>
<evidence type="ECO:0000256" key="4">
    <source>
        <dbReference type="ARBA" id="ARBA00018392"/>
    </source>
</evidence>
<dbReference type="SUPFAM" id="SSF56024">
    <property type="entry name" value="Phospholipase D/nuclease"/>
    <property type="match status" value="2"/>
</dbReference>
<dbReference type="Gene3D" id="3.30.870.10">
    <property type="entry name" value="Endonuclease Chain A"/>
    <property type="match status" value="2"/>
</dbReference>
<evidence type="ECO:0000256" key="3">
    <source>
        <dbReference type="ARBA" id="ARBA00004613"/>
    </source>
</evidence>
<gene>
    <name evidence="11" type="ORF">ILT43_14550</name>
</gene>
<dbReference type="EMBL" id="JAFEMC010000004">
    <property type="protein sequence ID" value="MBM6577599.1"/>
    <property type="molecule type" value="Genomic_DNA"/>
</dbReference>
<evidence type="ECO:0000313" key="11">
    <source>
        <dbReference type="EMBL" id="MBM6577599.1"/>
    </source>
</evidence>
<dbReference type="Pfam" id="PF00614">
    <property type="entry name" value="PLDc"/>
    <property type="match status" value="1"/>
</dbReference>